<proteinExistence type="predicted"/>
<comment type="caution">
    <text evidence="1">The sequence shown here is derived from an EMBL/GenBank/DDBJ whole genome shotgun (WGS) entry which is preliminary data.</text>
</comment>
<sequence>MMIERERERERAKHPNMDRKIIEKLTHVLSSNPYIYIFFTLLNHTFTEVVGVWVEVNDNTLHIRQVLLCMGGQTILKQFNLTIVVIIHCLILCSFPTESLDDILKYQDRESP</sequence>
<evidence type="ECO:0000313" key="1">
    <source>
        <dbReference type="EMBL" id="KAJ0201366.1"/>
    </source>
</evidence>
<protein>
    <submittedName>
        <fullName evidence="1">Uncharacterized protein</fullName>
    </submittedName>
</protein>
<dbReference type="Proteomes" id="UP000235145">
    <property type="component" value="Unassembled WGS sequence"/>
</dbReference>
<accession>A0A9R1X6M8</accession>
<name>A0A9R1X6M8_LACSA</name>
<keyword evidence="2" id="KW-1185">Reference proteome</keyword>
<dbReference type="EMBL" id="NBSK02000006">
    <property type="protein sequence ID" value="KAJ0201366.1"/>
    <property type="molecule type" value="Genomic_DNA"/>
</dbReference>
<dbReference type="AlphaFoldDB" id="A0A9R1X6M8"/>
<organism evidence="1 2">
    <name type="scientific">Lactuca sativa</name>
    <name type="common">Garden lettuce</name>
    <dbReference type="NCBI Taxonomy" id="4236"/>
    <lineage>
        <taxon>Eukaryota</taxon>
        <taxon>Viridiplantae</taxon>
        <taxon>Streptophyta</taxon>
        <taxon>Embryophyta</taxon>
        <taxon>Tracheophyta</taxon>
        <taxon>Spermatophyta</taxon>
        <taxon>Magnoliopsida</taxon>
        <taxon>eudicotyledons</taxon>
        <taxon>Gunneridae</taxon>
        <taxon>Pentapetalae</taxon>
        <taxon>asterids</taxon>
        <taxon>campanulids</taxon>
        <taxon>Asterales</taxon>
        <taxon>Asteraceae</taxon>
        <taxon>Cichorioideae</taxon>
        <taxon>Cichorieae</taxon>
        <taxon>Lactucinae</taxon>
        <taxon>Lactuca</taxon>
    </lineage>
</organism>
<reference evidence="1 2" key="1">
    <citation type="journal article" date="2017" name="Nat. Commun.">
        <title>Genome assembly with in vitro proximity ligation data and whole-genome triplication in lettuce.</title>
        <authorList>
            <person name="Reyes-Chin-Wo S."/>
            <person name="Wang Z."/>
            <person name="Yang X."/>
            <person name="Kozik A."/>
            <person name="Arikit S."/>
            <person name="Song C."/>
            <person name="Xia L."/>
            <person name="Froenicke L."/>
            <person name="Lavelle D.O."/>
            <person name="Truco M.J."/>
            <person name="Xia R."/>
            <person name="Zhu S."/>
            <person name="Xu C."/>
            <person name="Xu H."/>
            <person name="Xu X."/>
            <person name="Cox K."/>
            <person name="Korf I."/>
            <person name="Meyers B.C."/>
            <person name="Michelmore R.W."/>
        </authorList>
    </citation>
    <scope>NUCLEOTIDE SEQUENCE [LARGE SCALE GENOMIC DNA]</scope>
    <source>
        <strain evidence="2">cv. Salinas</strain>
        <tissue evidence="1">Seedlings</tissue>
    </source>
</reference>
<evidence type="ECO:0000313" key="2">
    <source>
        <dbReference type="Proteomes" id="UP000235145"/>
    </source>
</evidence>
<gene>
    <name evidence="1" type="ORF">LSAT_V11C600309860</name>
</gene>